<dbReference type="SMART" id="SM00354">
    <property type="entry name" value="HTH_LACI"/>
    <property type="match status" value="1"/>
</dbReference>
<dbReference type="AlphaFoldDB" id="X0WPF0"/>
<accession>X0WPF0</accession>
<dbReference type="PANTHER" id="PTHR30146">
    <property type="entry name" value="LACI-RELATED TRANSCRIPTIONAL REPRESSOR"/>
    <property type="match status" value="1"/>
</dbReference>
<keyword evidence="1" id="KW-0805">Transcription regulation</keyword>
<name>X0WPF0_9ZZZZ</name>
<comment type="caution">
    <text evidence="5">The sequence shown here is derived from an EMBL/GenBank/DDBJ whole genome shotgun (WGS) entry which is preliminary data.</text>
</comment>
<reference evidence="5" key="1">
    <citation type="journal article" date="2014" name="Front. Microbiol.">
        <title>High frequency of phylogenetically diverse reductive dehalogenase-homologous genes in deep subseafloor sedimentary metagenomes.</title>
        <authorList>
            <person name="Kawai M."/>
            <person name="Futagami T."/>
            <person name="Toyoda A."/>
            <person name="Takaki Y."/>
            <person name="Nishi S."/>
            <person name="Hori S."/>
            <person name="Arai W."/>
            <person name="Tsubouchi T."/>
            <person name="Morono Y."/>
            <person name="Uchiyama I."/>
            <person name="Ito T."/>
            <person name="Fujiyama A."/>
            <person name="Inagaki F."/>
            <person name="Takami H."/>
        </authorList>
    </citation>
    <scope>NUCLEOTIDE SEQUENCE</scope>
    <source>
        <strain evidence="5">Expedition CK06-06</strain>
    </source>
</reference>
<evidence type="ECO:0000259" key="4">
    <source>
        <dbReference type="PROSITE" id="PS50932"/>
    </source>
</evidence>
<dbReference type="InterPro" id="IPR000843">
    <property type="entry name" value="HTH_LacI"/>
</dbReference>
<gene>
    <name evidence="5" type="ORF">S01H1_55602</name>
</gene>
<dbReference type="Pfam" id="PF00356">
    <property type="entry name" value="LacI"/>
    <property type="match status" value="1"/>
</dbReference>
<dbReference type="PROSITE" id="PS50932">
    <property type="entry name" value="HTH_LACI_2"/>
    <property type="match status" value="1"/>
</dbReference>
<dbReference type="InterPro" id="IPR010982">
    <property type="entry name" value="Lambda_DNA-bd_dom_sf"/>
</dbReference>
<dbReference type="SUPFAM" id="SSF53822">
    <property type="entry name" value="Periplasmic binding protein-like I"/>
    <property type="match status" value="1"/>
</dbReference>
<dbReference type="Gene3D" id="1.10.260.40">
    <property type="entry name" value="lambda repressor-like DNA-binding domains"/>
    <property type="match status" value="1"/>
</dbReference>
<evidence type="ECO:0000256" key="1">
    <source>
        <dbReference type="ARBA" id="ARBA00023015"/>
    </source>
</evidence>
<protein>
    <recommendedName>
        <fullName evidence="4">HTH lacI-type domain-containing protein</fullName>
    </recommendedName>
</protein>
<feature type="domain" description="HTH lacI-type" evidence="4">
    <location>
        <begin position="1"/>
        <end position="36"/>
    </location>
</feature>
<organism evidence="5">
    <name type="scientific">marine sediment metagenome</name>
    <dbReference type="NCBI Taxonomy" id="412755"/>
    <lineage>
        <taxon>unclassified sequences</taxon>
        <taxon>metagenomes</taxon>
        <taxon>ecological metagenomes</taxon>
    </lineage>
</organism>
<sequence length="90" mass="10370">MMNETRFVSQELKARVYQAMRELNYHPNAIARSLRRKKTQNIGMIVPDISYPFLAEVARGVEDAGFELGYNVIVCDSDGDLEREADYIRL</sequence>
<evidence type="ECO:0000256" key="2">
    <source>
        <dbReference type="ARBA" id="ARBA00023125"/>
    </source>
</evidence>
<feature type="non-terminal residue" evidence="5">
    <location>
        <position position="90"/>
    </location>
</feature>
<dbReference type="CDD" id="cd01392">
    <property type="entry name" value="HTH_LacI"/>
    <property type="match status" value="1"/>
</dbReference>
<dbReference type="SUPFAM" id="SSF47413">
    <property type="entry name" value="lambda repressor-like DNA-binding domains"/>
    <property type="match status" value="1"/>
</dbReference>
<dbReference type="GO" id="GO:0000976">
    <property type="term" value="F:transcription cis-regulatory region binding"/>
    <property type="evidence" value="ECO:0007669"/>
    <property type="project" value="TreeGrafter"/>
</dbReference>
<dbReference type="GO" id="GO:0003700">
    <property type="term" value="F:DNA-binding transcription factor activity"/>
    <property type="evidence" value="ECO:0007669"/>
    <property type="project" value="TreeGrafter"/>
</dbReference>
<keyword evidence="3" id="KW-0804">Transcription</keyword>
<dbReference type="PANTHER" id="PTHR30146:SF109">
    <property type="entry name" value="HTH-TYPE TRANSCRIPTIONAL REGULATOR GALS"/>
    <property type="match status" value="1"/>
</dbReference>
<evidence type="ECO:0000256" key="3">
    <source>
        <dbReference type="ARBA" id="ARBA00023163"/>
    </source>
</evidence>
<dbReference type="InterPro" id="IPR028082">
    <property type="entry name" value="Peripla_BP_I"/>
</dbReference>
<dbReference type="EMBL" id="BARS01036154">
    <property type="protein sequence ID" value="GAG26393.1"/>
    <property type="molecule type" value="Genomic_DNA"/>
</dbReference>
<keyword evidence="2" id="KW-0238">DNA-binding</keyword>
<proteinExistence type="predicted"/>
<dbReference type="Gene3D" id="3.40.50.2300">
    <property type="match status" value="1"/>
</dbReference>
<evidence type="ECO:0000313" key="5">
    <source>
        <dbReference type="EMBL" id="GAG26393.1"/>
    </source>
</evidence>